<dbReference type="Pfam" id="PF07126">
    <property type="entry name" value="ZapC_C"/>
    <property type="match status" value="1"/>
</dbReference>
<dbReference type="InterPro" id="IPR048373">
    <property type="entry name" value="ZapC_N"/>
</dbReference>
<organism evidence="9 10">
    <name type="scientific">Vibrio mangrovi</name>
    <dbReference type="NCBI Taxonomy" id="474394"/>
    <lineage>
        <taxon>Bacteria</taxon>
        <taxon>Pseudomonadati</taxon>
        <taxon>Pseudomonadota</taxon>
        <taxon>Gammaproteobacteria</taxon>
        <taxon>Vibrionales</taxon>
        <taxon>Vibrionaceae</taxon>
        <taxon>Vibrio</taxon>
    </lineage>
</organism>
<feature type="domain" description="Cell-division protein ZapC C-terminal" evidence="7">
    <location>
        <begin position="101"/>
        <end position="178"/>
    </location>
</feature>
<dbReference type="Pfam" id="PF21083">
    <property type="entry name" value="ZapC_N"/>
    <property type="match status" value="1"/>
</dbReference>
<comment type="similarity">
    <text evidence="5 6">Belongs to the ZapC family.</text>
</comment>
<dbReference type="InterPro" id="IPR048372">
    <property type="entry name" value="ZapC_C"/>
</dbReference>
<sequence>MPLNDTHEKSCNMLKPSDKWNWYFCDREGHLMLDLGNEMVFKTLLPKKLLVACAFTSGQFTVDDASDYQTFKESVEYLDLSEPRKVELILNCVAAKRFHKPVQPKSWFFDIQNTETVPHAGEIVQLKNRMNAGRFIVLEVGENASLCASIELEAFTLAPGKELMYGQAIKVMHDRMEYVNLGSQPVALVG</sequence>
<evidence type="ECO:0000256" key="6">
    <source>
        <dbReference type="PIRNR" id="PIRNR010252"/>
    </source>
</evidence>
<keyword evidence="1 5" id="KW-0963">Cytoplasm</keyword>
<comment type="subunit">
    <text evidence="5">Interacts directly with FtsZ.</text>
</comment>
<comment type="function">
    <text evidence="5 6">Contributes to the efficiency of the cell division process by stabilizing the polymeric form of the cell division protein FtsZ. Acts by promoting interactions between FtsZ protofilaments and suppressing the GTPase activity of FtsZ.</text>
</comment>
<evidence type="ECO:0000256" key="1">
    <source>
        <dbReference type="ARBA" id="ARBA00022490"/>
    </source>
</evidence>
<evidence type="ECO:0000259" key="8">
    <source>
        <dbReference type="Pfam" id="PF21083"/>
    </source>
</evidence>
<proteinExistence type="inferred from homology"/>
<keyword evidence="3 5" id="KW-0717">Septation</keyword>
<dbReference type="GO" id="GO:0043093">
    <property type="term" value="P:FtsZ-dependent cytokinesis"/>
    <property type="evidence" value="ECO:0007669"/>
    <property type="project" value="UniProtKB-UniRule"/>
</dbReference>
<evidence type="ECO:0000259" key="7">
    <source>
        <dbReference type="Pfam" id="PF07126"/>
    </source>
</evidence>
<dbReference type="PIRSF" id="PIRSF010252">
    <property type="entry name" value="ZapC"/>
    <property type="match status" value="1"/>
</dbReference>
<dbReference type="GO" id="GO:0005737">
    <property type="term" value="C:cytoplasm"/>
    <property type="evidence" value="ECO:0007669"/>
    <property type="project" value="UniProtKB-SubCell"/>
</dbReference>
<dbReference type="AlphaFoldDB" id="A0A1Y6INQ2"/>
<dbReference type="EMBL" id="FXXI01000001">
    <property type="protein sequence ID" value="SMR99268.1"/>
    <property type="molecule type" value="Genomic_DNA"/>
</dbReference>
<keyword evidence="4 5" id="KW-0131">Cell cycle</keyword>
<evidence type="ECO:0000256" key="4">
    <source>
        <dbReference type="ARBA" id="ARBA00023306"/>
    </source>
</evidence>
<dbReference type="Proteomes" id="UP000196125">
    <property type="component" value="Unassembled WGS sequence"/>
</dbReference>
<evidence type="ECO:0000256" key="2">
    <source>
        <dbReference type="ARBA" id="ARBA00022618"/>
    </source>
</evidence>
<accession>A0A1Y6INQ2</accession>
<evidence type="ECO:0000256" key="5">
    <source>
        <dbReference type="HAMAP-Rule" id="MF_00906"/>
    </source>
</evidence>
<evidence type="ECO:0000313" key="10">
    <source>
        <dbReference type="Proteomes" id="UP000196125"/>
    </source>
</evidence>
<comment type="subcellular location">
    <subcellularLocation>
        <location evidence="5 6">Cytoplasm</location>
    </subcellularLocation>
</comment>
<dbReference type="InterPro" id="IPR009809">
    <property type="entry name" value="ZapC"/>
</dbReference>
<feature type="domain" description="Cell-division protein ZapC N-terminal" evidence="8">
    <location>
        <begin position="13"/>
        <end position="100"/>
    </location>
</feature>
<dbReference type="GO" id="GO:0000917">
    <property type="term" value="P:division septum assembly"/>
    <property type="evidence" value="ECO:0007669"/>
    <property type="project" value="UniProtKB-KW"/>
</dbReference>
<evidence type="ECO:0000256" key="3">
    <source>
        <dbReference type="ARBA" id="ARBA00023210"/>
    </source>
</evidence>
<dbReference type="HAMAP" id="MF_00906">
    <property type="entry name" value="ZapC"/>
    <property type="match status" value="1"/>
</dbReference>
<name>A0A1Y6INQ2_9VIBR</name>
<gene>
    <name evidence="5 9" type="primary">zapC</name>
    <name evidence="9" type="ORF">VIM7927_00493</name>
</gene>
<evidence type="ECO:0000313" key="9">
    <source>
        <dbReference type="EMBL" id="SMR99268.1"/>
    </source>
</evidence>
<keyword evidence="2 5" id="KW-0132">Cell division</keyword>
<protein>
    <recommendedName>
        <fullName evidence="5 6">Cell division protein ZapC</fullName>
    </recommendedName>
</protein>
<reference evidence="9 10" key="1">
    <citation type="submission" date="2017-05" db="EMBL/GenBank/DDBJ databases">
        <authorList>
            <person name="Song R."/>
            <person name="Chenine A.L."/>
            <person name="Ruprecht R.M."/>
        </authorList>
    </citation>
    <scope>NUCLEOTIDE SEQUENCE [LARGE SCALE GENOMIC DNA]</scope>
    <source>
        <strain evidence="9 10">CECT 7927</strain>
    </source>
</reference>